<gene>
    <name evidence="2" type="ORF">RN607_05460</name>
</gene>
<proteinExistence type="predicted"/>
<dbReference type="Proteomes" id="UP001303408">
    <property type="component" value="Chromosome"/>
</dbReference>
<accession>A0AA96FDQ2</accession>
<feature type="region of interest" description="Disordered" evidence="1">
    <location>
        <begin position="19"/>
        <end position="77"/>
    </location>
</feature>
<sequence>MPERTTGEMFAASVNALFTPSAEEMQPAQTGDLAEPERTGPKPDLSQGQGGGRGKRSALQGFTEFMENMPRRSMRRW</sequence>
<dbReference type="KEGG" id="dcp:RN607_05460"/>
<evidence type="ECO:0000313" key="2">
    <source>
        <dbReference type="EMBL" id="WNM28449.1"/>
    </source>
</evidence>
<dbReference type="RefSeq" id="WP_313544869.1">
    <property type="nucleotide sequence ID" value="NZ_CP134880.1"/>
</dbReference>
<organism evidence="2">
    <name type="scientific">Demequina capsici</name>
    <dbReference type="NCBI Taxonomy" id="3075620"/>
    <lineage>
        <taxon>Bacteria</taxon>
        <taxon>Bacillati</taxon>
        <taxon>Actinomycetota</taxon>
        <taxon>Actinomycetes</taxon>
        <taxon>Micrococcales</taxon>
        <taxon>Demequinaceae</taxon>
        <taxon>Demequina</taxon>
    </lineage>
</organism>
<name>A0AA96FDQ2_9MICO</name>
<reference evidence="2" key="1">
    <citation type="submission" date="2023-09" db="EMBL/GenBank/DDBJ databases">
        <title>Demequina sp. a novel bacteria isolated from Capsicum annuum.</title>
        <authorList>
            <person name="Humaira Z."/>
            <person name="Lee J."/>
            <person name="Cho D."/>
        </authorList>
    </citation>
    <scope>NUCLEOTIDE SEQUENCE</scope>
    <source>
        <strain evidence="2">PMTSA13</strain>
    </source>
</reference>
<dbReference type="AlphaFoldDB" id="A0AA96FDQ2"/>
<evidence type="ECO:0000256" key="1">
    <source>
        <dbReference type="SAM" id="MobiDB-lite"/>
    </source>
</evidence>
<protein>
    <submittedName>
        <fullName evidence="2">Uncharacterized protein</fullName>
    </submittedName>
</protein>
<dbReference type="EMBL" id="CP134880">
    <property type="protein sequence ID" value="WNM28449.1"/>
    <property type="molecule type" value="Genomic_DNA"/>
</dbReference>